<protein>
    <recommendedName>
        <fullName evidence="8">Cytochrome P450</fullName>
    </recommendedName>
</protein>
<keyword evidence="5" id="KW-0349">Heme</keyword>
<dbReference type="InterPro" id="IPR036396">
    <property type="entry name" value="Cyt_P450_sf"/>
</dbReference>
<dbReference type="PROSITE" id="PS00086">
    <property type="entry name" value="CYTOCHROME_P450"/>
    <property type="match status" value="1"/>
</dbReference>
<dbReference type="InterPro" id="IPR017972">
    <property type="entry name" value="Cyt_P450_CS"/>
</dbReference>
<dbReference type="EMBL" id="CP097503">
    <property type="protein sequence ID" value="URD84184.1"/>
    <property type="molecule type" value="Genomic_DNA"/>
</dbReference>
<organism evidence="6 7">
    <name type="scientific">Musa troglodytarum</name>
    <name type="common">fe'i banana</name>
    <dbReference type="NCBI Taxonomy" id="320322"/>
    <lineage>
        <taxon>Eukaryota</taxon>
        <taxon>Viridiplantae</taxon>
        <taxon>Streptophyta</taxon>
        <taxon>Embryophyta</taxon>
        <taxon>Tracheophyta</taxon>
        <taxon>Spermatophyta</taxon>
        <taxon>Magnoliopsida</taxon>
        <taxon>Liliopsida</taxon>
        <taxon>Zingiberales</taxon>
        <taxon>Musaceae</taxon>
        <taxon>Musa</taxon>
    </lineage>
</organism>
<name>A0A9E7EU53_9LILI</name>
<keyword evidence="7" id="KW-1185">Reference proteome</keyword>
<evidence type="ECO:0000256" key="5">
    <source>
        <dbReference type="RuleBase" id="RU000461"/>
    </source>
</evidence>
<evidence type="ECO:0008006" key="8">
    <source>
        <dbReference type="Google" id="ProtNLM"/>
    </source>
</evidence>
<dbReference type="PRINTS" id="PR00385">
    <property type="entry name" value="P450"/>
</dbReference>
<comment type="similarity">
    <text evidence="1 5">Belongs to the cytochrome P450 family.</text>
</comment>
<dbReference type="GO" id="GO:0004497">
    <property type="term" value="F:monooxygenase activity"/>
    <property type="evidence" value="ECO:0007669"/>
    <property type="project" value="UniProtKB-KW"/>
</dbReference>
<evidence type="ECO:0000256" key="3">
    <source>
        <dbReference type="ARBA" id="ARBA00023002"/>
    </source>
</evidence>
<dbReference type="SUPFAM" id="SSF48264">
    <property type="entry name" value="Cytochrome P450"/>
    <property type="match status" value="1"/>
</dbReference>
<dbReference type="Pfam" id="PF00067">
    <property type="entry name" value="p450"/>
    <property type="match status" value="1"/>
</dbReference>
<dbReference type="PANTHER" id="PTHR24296">
    <property type="entry name" value="CYTOCHROME P450"/>
    <property type="match status" value="1"/>
</dbReference>
<dbReference type="GO" id="GO:0016705">
    <property type="term" value="F:oxidoreductase activity, acting on paired donors, with incorporation or reduction of molecular oxygen"/>
    <property type="evidence" value="ECO:0007669"/>
    <property type="project" value="InterPro"/>
</dbReference>
<accession>A0A9E7EU53</accession>
<dbReference type="Proteomes" id="UP001055439">
    <property type="component" value="Chromosome 10"/>
</dbReference>
<reference evidence="6" key="1">
    <citation type="submission" date="2022-05" db="EMBL/GenBank/DDBJ databases">
        <title>The Musa troglodytarum L. genome provides insights into the mechanism of non-climacteric behaviour and enrichment of carotenoids.</title>
        <authorList>
            <person name="Wang J."/>
        </authorList>
    </citation>
    <scope>NUCLEOTIDE SEQUENCE</scope>
    <source>
        <tissue evidence="6">Leaf</tissue>
    </source>
</reference>
<dbReference type="GO" id="GO:0005506">
    <property type="term" value="F:iron ion binding"/>
    <property type="evidence" value="ECO:0007669"/>
    <property type="project" value="InterPro"/>
</dbReference>
<dbReference type="Gene3D" id="1.10.630.10">
    <property type="entry name" value="Cytochrome P450"/>
    <property type="match status" value="2"/>
</dbReference>
<evidence type="ECO:0000256" key="1">
    <source>
        <dbReference type="ARBA" id="ARBA00010617"/>
    </source>
</evidence>
<sequence length="279" mass="31916">RGAHAQVQRRAASFEFNTKSLRAFVFDRVRHEAADRLVPLLRQASRNGQVLDLQELFDRFAFDNIISLVFDQDPKLKRWLDTEDERRLRESTAVVHEFVDNDFPLSVVLAGSDTTPAAITWFFYVLSSRPDVMNYLHAAIAESLRLHPAVPLLPRVCAADDEMPDGTRVRRGWTVMYNSYAMGRAEAIWGKDCGEYRPERWLEVGVFQARSAFQYPVFHAGPRMCLGKEMAVIQMKAITASILEGLDMELAEPRGKHDLSISMRMEGGLPMRFRERRAP</sequence>
<feature type="non-terminal residue" evidence="6">
    <location>
        <position position="1"/>
    </location>
</feature>
<dbReference type="InterPro" id="IPR001128">
    <property type="entry name" value="Cyt_P450"/>
</dbReference>
<keyword evidence="2 5" id="KW-0479">Metal-binding</keyword>
<evidence type="ECO:0000313" key="7">
    <source>
        <dbReference type="Proteomes" id="UP001055439"/>
    </source>
</evidence>
<dbReference type="GO" id="GO:0006629">
    <property type="term" value="P:lipid metabolic process"/>
    <property type="evidence" value="ECO:0007669"/>
    <property type="project" value="UniProtKB-ARBA"/>
</dbReference>
<keyword evidence="5" id="KW-0503">Monooxygenase</keyword>
<proteinExistence type="inferred from homology"/>
<keyword evidence="3 5" id="KW-0560">Oxidoreductase</keyword>
<gene>
    <name evidence="6" type="ORF">MUK42_06673</name>
</gene>
<evidence type="ECO:0000313" key="6">
    <source>
        <dbReference type="EMBL" id="URD84184.1"/>
    </source>
</evidence>
<keyword evidence="4 5" id="KW-0408">Iron</keyword>
<evidence type="ECO:0000256" key="2">
    <source>
        <dbReference type="ARBA" id="ARBA00022723"/>
    </source>
</evidence>
<evidence type="ECO:0000256" key="4">
    <source>
        <dbReference type="ARBA" id="ARBA00023004"/>
    </source>
</evidence>
<dbReference type="GO" id="GO:0020037">
    <property type="term" value="F:heme binding"/>
    <property type="evidence" value="ECO:0007669"/>
    <property type="project" value="InterPro"/>
</dbReference>
<dbReference type="AlphaFoldDB" id="A0A9E7EU53"/>